<dbReference type="EMBL" id="OCPC01000001">
    <property type="protein sequence ID" value="SOE16400.1"/>
    <property type="molecule type" value="Genomic_DNA"/>
</dbReference>
<proteinExistence type="predicted"/>
<dbReference type="SUPFAM" id="SSF81469">
    <property type="entry name" value="Bacterial aa3 type cytochrome c oxidase subunit IV"/>
    <property type="match status" value="1"/>
</dbReference>
<evidence type="ECO:0000313" key="3">
    <source>
        <dbReference type="EMBL" id="SOE16400.1"/>
    </source>
</evidence>
<feature type="transmembrane region" description="Helical" evidence="1">
    <location>
        <begin position="26"/>
        <end position="49"/>
    </location>
</feature>
<protein>
    <submittedName>
        <fullName evidence="3">Aa3 type cytochrome c oxidase subunit IV</fullName>
    </submittedName>
</protein>
<evidence type="ECO:0000256" key="1">
    <source>
        <dbReference type="SAM" id="Phobius"/>
    </source>
</evidence>
<feature type="domain" description="Cytochrome c oxidase subunit IV bacterial aa3 type" evidence="2">
    <location>
        <begin position="7"/>
        <end position="49"/>
    </location>
</feature>
<keyword evidence="1" id="KW-0472">Membrane</keyword>
<evidence type="ECO:0000259" key="2">
    <source>
        <dbReference type="Pfam" id="PF07835"/>
    </source>
</evidence>
<sequence>MAEQMNGPVETGAAMDYAEHEKTYNLFLAGAKYGTIHIAALLIAMAIYFFTGAGAITSILAFIVLSIGGVLLAR</sequence>
<accession>A0A286I8I4</accession>
<reference evidence="4" key="1">
    <citation type="submission" date="2017-08" db="EMBL/GenBank/DDBJ databases">
        <authorList>
            <person name="Varghese N."/>
            <person name="Submissions S."/>
        </authorList>
    </citation>
    <scope>NUCLEOTIDE SEQUENCE [LARGE SCALE GENOMIC DNA]</scope>
    <source>
        <strain evidence="4">KCTC 23107</strain>
    </source>
</reference>
<dbReference type="InterPro" id="IPR012422">
    <property type="entry name" value="Cyt_c_oxidase_su4_bac-aa3"/>
</dbReference>
<feature type="transmembrane region" description="Helical" evidence="1">
    <location>
        <begin position="55"/>
        <end position="73"/>
    </location>
</feature>
<dbReference type="Gene3D" id="1.20.5.160">
    <property type="entry name" value="Bacterial aa3 type cytochrome c oxidase subunit IV"/>
    <property type="match status" value="1"/>
</dbReference>
<evidence type="ECO:0000313" key="4">
    <source>
        <dbReference type="Proteomes" id="UP000219465"/>
    </source>
</evidence>
<keyword evidence="4" id="KW-1185">Reference proteome</keyword>
<dbReference type="Pfam" id="PF07835">
    <property type="entry name" value="COX4_pro_2"/>
    <property type="match status" value="1"/>
</dbReference>
<dbReference type="Proteomes" id="UP000219465">
    <property type="component" value="Unassembled WGS sequence"/>
</dbReference>
<name>A0A286I8I4_9HYPH</name>
<keyword evidence="1" id="KW-0812">Transmembrane</keyword>
<dbReference type="InterPro" id="IPR036596">
    <property type="entry name" value="Cyt-C_aa3_sf"/>
</dbReference>
<dbReference type="AlphaFoldDB" id="A0A286I8I4"/>
<dbReference type="RefSeq" id="WP_097105999.1">
    <property type="nucleotide sequence ID" value="NZ_OCPC01000001.1"/>
</dbReference>
<keyword evidence="1" id="KW-1133">Transmembrane helix</keyword>
<dbReference type="OrthoDB" id="9812071at2"/>
<gene>
    <name evidence="3" type="ORF">SAMN05877838_1267</name>
</gene>
<organism evidence="3 4">
    <name type="scientific">Hoeflea halophila</name>
    <dbReference type="NCBI Taxonomy" id="714899"/>
    <lineage>
        <taxon>Bacteria</taxon>
        <taxon>Pseudomonadati</taxon>
        <taxon>Pseudomonadota</taxon>
        <taxon>Alphaproteobacteria</taxon>
        <taxon>Hyphomicrobiales</taxon>
        <taxon>Rhizobiaceae</taxon>
        <taxon>Hoeflea</taxon>
    </lineage>
</organism>